<gene>
    <name evidence="1" type="ORF">FEM33_23330</name>
</gene>
<evidence type="ECO:0000313" key="2">
    <source>
        <dbReference type="Proteomes" id="UP000323994"/>
    </source>
</evidence>
<dbReference type="OrthoDB" id="9841156at2"/>
<comment type="caution">
    <text evidence="1">The sequence shown here is derived from an EMBL/GenBank/DDBJ whole genome shotgun (WGS) entry which is preliminary data.</text>
</comment>
<keyword evidence="2" id="KW-1185">Reference proteome</keyword>
<accession>A0A5M8QBY5</accession>
<evidence type="ECO:0000313" key="1">
    <source>
        <dbReference type="EMBL" id="KAA6432658.1"/>
    </source>
</evidence>
<name>A0A5M8QBY5_9BACT</name>
<dbReference type="RefSeq" id="WP_139014388.1">
    <property type="nucleotide sequence ID" value="NZ_VBSN01000071.1"/>
</dbReference>
<dbReference type="AlphaFoldDB" id="A0A5M8QBY5"/>
<sequence>MTYQTYQWSELNEAMKGTVINSYAASWNVEENRRAEMYRIFDIGNPAIIFDSIGKYCRINTDSIHKMKPLVKTYF</sequence>
<organism evidence="1 2">
    <name type="scientific">Dyadobacter flavalbus</name>
    <dbReference type="NCBI Taxonomy" id="2579942"/>
    <lineage>
        <taxon>Bacteria</taxon>
        <taxon>Pseudomonadati</taxon>
        <taxon>Bacteroidota</taxon>
        <taxon>Cytophagia</taxon>
        <taxon>Cytophagales</taxon>
        <taxon>Spirosomataceae</taxon>
        <taxon>Dyadobacter</taxon>
    </lineage>
</organism>
<proteinExistence type="predicted"/>
<reference evidence="1 2" key="1">
    <citation type="submission" date="2019-05" db="EMBL/GenBank/DDBJ databases">
        <authorList>
            <person name="Qu J.-H."/>
        </authorList>
    </citation>
    <scope>NUCLEOTIDE SEQUENCE [LARGE SCALE GENOMIC DNA]</scope>
    <source>
        <strain evidence="1 2">NS28</strain>
    </source>
</reference>
<protein>
    <submittedName>
        <fullName evidence="1">Uncharacterized protein</fullName>
    </submittedName>
</protein>
<dbReference type="EMBL" id="VBSN01000071">
    <property type="protein sequence ID" value="KAA6432658.1"/>
    <property type="molecule type" value="Genomic_DNA"/>
</dbReference>
<dbReference type="Proteomes" id="UP000323994">
    <property type="component" value="Unassembled WGS sequence"/>
</dbReference>